<evidence type="ECO:0000256" key="2">
    <source>
        <dbReference type="SAM" id="Phobius"/>
    </source>
</evidence>
<keyword evidence="4" id="KW-1185">Reference proteome</keyword>
<feature type="compositionally biased region" description="Acidic residues" evidence="1">
    <location>
        <begin position="251"/>
        <end position="260"/>
    </location>
</feature>
<name>A0A1Y4LKE7_9FIRM</name>
<accession>A0A1Y4LKE7</accession>
<keyword evidence="2" id="KW-0472">Membrane</keyword>
<reference evidence="4" key="1">
    <citation type="submission" date="2017-04" db="EMBL/GenBank/DDBJ databases">
        <title>Function of individual gut microbiota members based on whole genome sequencing of pure cultures obtained from chicken caecum.</title>
        <authorList>
            <person name="Medvecky M."/>
            <person name="Cejkova D."/>
            <person name="Polansky O."/>
            <person name="Karasova D."/>
            <person name="Kubasova T."/>
            <person name="Cizek A."/>
            <person name="Rychlik I."/>
        </authorList>
    </citation>
    <scope>NUCLEOTIDE SEQUENCE [LARGE SCALE GENOMIC DNA]</scope>
    <source>
        <strain evidence="4">An178</strain>
    </source>
</reference>
<sequence>MNLSKSEKIIFSILVVIGIDIVFNKVIYPGFLALKEGQSQNVAKDFVQEDFVLPLQEDLQKAGFDDINVSINTFKTDISFENLREYDFDVVISSKKIKEYEDIADDEKKAEELYSIMEKMSNKFENGYSDYSKQIAINEDINANIEYTGNLSLEIHNDEHEYVFYNGPCFNALDMDLKTIYVVHEEDSQACHLNDNTDYSNQEKDEVLDNPDVEGPTLGSYTDGYNAIVEDEEYDLDRYQEDSEYRKGVDDAMEELDEYY</sequence>
<organism evidence="3 4">
    <name type="scientific">Faecalitalea cylindroides</name>
    <dbReference type="NCBI Taxonomy" id="39483"/>
    <lineage>
        <taxon>Bacteria</taxon>
        <taxon>Bacillati</taxon>
        <taxon>Bacillota</taxon>
        <taxon>Erysipelotrichia</taxon>
        <taxon>Erysipelotrichales</taxon>
        <taxon>Erysipelotrichaceae</taxon>
        <taxon>Faecalitalea</taxon>
    </lineage>
</organism>
<comment type="caution">
    <text evidence="3">The sequence shown here is derived from an EMBL/GenBank/DDBJ whole genome shotgun (WGS) entry which is preliminary data.</text>
</comment>
<gene>
    <name evidence="3" type="ORF">B5F14_09255</name>
</gene>
<dbReference type="EMBL" id="NFKM01000022">
    <property type="protein sequence ID" value="OUP57178.1"/>
    <property type="molecule type" value="Genomic_DNA"/>
</dbReference>
<evidence type="ECO:0000313" key="4">
    <source>
        <dbReference type="Proteomes" id="UP000195447"/>
    </source>
</evidence>
<dbReference type="Proteomes" id="UP000195447">
    <property type="component" value="Unassembled WGS sequence"/>
</dbReference>
<feature type="region of interest" description="Disordered" evidence="1">
    <location>
        <begin position="193"/>
        <end position="260"/>
    </location>
</feature>
<keyword evidence="2" id="KW-1133">Transmembrane helix</keyword>
<feature type="compositionally biased region" description="Basic and acidic residues" evidence="1">
    <location>
        <begin position="236"/>
        <end position="250"/>
    </location>
</feature>
<evidence type="ECO:0000256" key="1">
    <source>
        <dbReference type="SAM" id="MobiDB-lite"/>
    </source>
</evidence>
<feature type="transmembrane region" description="Helical" evidence="2">
    <location>
        <begin position="9"/>
        <end position="31"/>
    </location>
</feature>
<dbReference type="AlphaFoldDB" id="A0A1Y4LKE7"/>
<dbReference type="RefSeq" id="WP_087159104.1">
    <property type="nucleotide sequence ID" value="NZ_NFKM01000022.1"/>
</dbReference>
<proteinExistence type="predicted"/>
<protein>
    <submittedName>
        <fullName evidence="3">Uncharacterized protein</fullName>
    </submittedName>
</protein>
<evidence type="ECO:0000313" key="3">
    <source>
        <dbReference type="EMBL" id="OUP57178.1"/>
    </source>
</evidence>
<keyword evidence="2" id="KW-0812">Transmembrane</keyword>